<gene>
    <name evidence="1" type="ORF">CMUC_1526</name>
</gene>
<dbReference type="Pfam" id="PF04170">
    <property type="entry name" value="NlpE"/>
    <property type="match status" value="1"/>
</dbReference>
<sequence length="135" mass="15364">MRILSAIFFIIFLAGCATDKAEITQCVNENCVVKEISVIGVYETTLPCADCDGIKATLTLKTDNKFELKLEYLQDNDIDLQSGKYAIKDDIITTINLYKEKRLYKIDGLNLKMLDEEASEISGELSEFYNFKRIK</sequence>
<dbReference type="Proteomes" id="UP000503264">
    <property type="component" value="Chromosome"/>
</dbReference>
<name>A0A6G5QHW7_9BACT</name>
<reference evidence="1 2" key="1">
    <citation type="submission" date="2016-07" db="EMBL/GenBank/DDBJ databases">
        <title>Comparative genomics of the Campylobacter concisus group.</title>
        <authorList>
            <person name="Miller W.G."/>
            <person name="Yee E."/>
            <person name="Chapman M.H."/>
            <person name="Huynh S."/>
            <person name="Bono J.L."/>
            <person name="On S.L.W."/>
            <person name="StLeger J."/>
            <person name="Foster G."/>
            <person name="Parker C.T."/>
        </authorList>
    </citation>
    <scope>NUCLEOTIDE SEQUENCE [LARGE SCALE GENOMIC DNA]</scope>
    <source>
        <strain evidence="1 2">CCUG 21559</strain>
    </source>
</reference>
<protein>
    <submittedName>
        <fullName evidence="1">Putative copper homeostasis protein, NlpE family</fullName>
    </submittedName>
</protein>
<evidence type="ECO:0000313" key="1">
    <source>
        <dbReference type="EMBL" id="QCD45285.1"/>
    </source>
</evidence>
<dbReference type="PROSITE" id="PS51257">
    <property type="entry name" value="PROKAR_LIPOPROTEIN"/>
    <property type="match status" value="1"/>
</dbReference>
<accession>A0A6G5QHW7</accession>
<organism evidence="1 2">
    <name type="scientific">Campylobacter mucosalis CCUG 21559</name>
    <dbReference type="NCBI Taxonomy" id="1032067"/>
    <lineage>
        <taxon>Bacteria</taxon>
        <taxon>Pseudomonadati</taxon>
        <taxon>Campylobacterota</taxon>
        <taxon>Epsilonproteobacteria</taxon>
        <taxon>Campylobacterales</taxon>
        <taxon>Campylobacteraceae</taxon>
        <taxon>Campylobacter</taxon>
    </lineage>
</organism>
<dbReference type="AlphaFoldDB" id="A0A6G5QHW7"/>
<evidence type="ECO:0000313" key="2">
    <source>
        <dbReference type="Proteomes" id="UP000503264"/>
    </source>
</evidence>
<keyword evidence="2" id="KW-1185">Reference proteome</keyword>
<dbReference type="EMBL" id="CP012542">
    <property type="protein sequence ID" value="QCD45285.1"/>
    <property type="molecule type" value="Genomic_DNA"/>
</dbReference>
<proteinExistence type="predicted"/>
<dbReference type="Gene3D" id="2.40.128.640">
    <property type="match status" value="1"/>
</dbReference>
<dbReference type="InterPro" id="IPR007298">
    <property type="entry name" value="Cu-R_lipoprotein_NlpE"/>
</dbReference>
<dbReference type="RefSeq" id="WP_034966761.1">
    <property type="nucleotide sequence ID" value="NZ_CP012542.1"/>
</dbReference>